<keyword evidence="2" id="KW-1185">Reference proteome</keyword>
<gene>
    <name evidence="1" type="ORF">CEW83_17810</name>
</gene>
<organism evidence="1 2">
    <name type="scientific">Parazoarcus communis</name>
    <dbReference type="NCBI Taxonomy" id="41977"/>
    <lineage>
        <taxon>Bacteria</taxon>
        <taxon>Pseudomonadati</taxon>
        <taxon>Pseudomonadota</taxon>
        <taxon>Betaproteobacteria</taxon>
        <taxon>Rhodocyclales</taxon>
        <taxon>Zoogloeaceae</taxon>
        <taxon>Parazoarcus</taxon>
    </lineage>
</organism>
<name>A0A2U8GTE0_9RHOO</name>
<dbReference type="InterPro" id="IPR011009">
    <property type="entry name" value="Kinase-like_dom_sf"/>
</dbReference>
<sequence>MRNRIPLQLLGHDEYLEMRAGARVVEQDEHGEKVLLLPDGTYFKLFRRKRVLTSAAWKPYAQRFVDNAAALHRLGIPCPQVLKHYRIPAISRDAVHYLPLEGETIRQVIAGGLGEARADALRHQLLEFIHHIHSLGIFFRSAHLGNIVLTPENTLGLIDISDLRISWFRLGPFRRRRNLRHVLRYRDDREWLRRSIEWARLDK</sequence>
<proteinExistence type="predicted"/>
<dbReference type="SUPFAM" id="SSF56112">
    <property type="entry name" value="Protein kinase-like (PK-like)"/>
    <property type="match status" value="1"/>
</dbReference>
<accession>A0A2U8GTE0</accession>
<evidence type="ECO:0000313" key="1">
    <source>
        <dbReference type="EMBL" id="AWI76851.1"/>
    </source>
</evidence>
<dbReference type="EMBL" id="CP022187">
    <property type="protein sequence ID" value="AWI76851.1"/>
    <property type="molecule type" value="Genomic_DNA"/>
</dbReference>
<evidence type="ECO:0000313" key="2">
    <source>
        <dbReference type="Proteomes" id="UP000244930"/>
    </source>
</evidence>
<dbReference type="RefSeq" id="WP_108950550.1">
    <property type="nucleotide sequence ID" value="NZ_CP022187.1"/>
</dbReference>
<reference evidence="1 2" key="1">
    <citation type="submission" date="2017-06" db="EMBL/GenBank/DDBJ databases">
        <title>Azoarcus.</title>
        <authorList>
            <person name="Woo J.-H."/>
            <person name="Kim H.-S."/>
        </authorList>
    </citation>
    <scope>NUCLEOTIDE SEQUENCE [LARGE SCALE GENOMIC DNA]</scope>
    <source>
        <strain evidence="1 2">TSPY31</strain>
    </source>
</reference>
<dbReference type="AlphaFoldDB" id="A0A2U8GTE0"/>
<protein>
    <submittedName>
        <fullName evidence="1">Toluene tolerance protein</fullName>
    </submittedName>
</protein>
<dbReference type="KEGG" id="acom:CEW83_17810"/>
<dbReference type="Proteomes" id="UP000244930">
    <property type="component" value="Chromosome"/>
</dbReference>